<organism evidence="2 3">
    <name type="scientific">Paramuricea clavata</name>
    <name type="common">Red gorgonian</name>
    <name type="synonym">Violescent sea-whip</name>
    <dbReference type="NCBI Taxonomy" id="317549"/>
    <lineage>
        <taxon>Eukaryota</taxon>
        <taxon>Metazoa</taxon>
        <taxon>Cnidaria</taxon>
        <taxon>Anthozoa</taxon>
        <taxon>Octocorallia</taxon>
        <taxon>Malacalcyonacea</taxon>
        <taxon>Plexauridae</taxon>
        <taxon>Paramuricea</taxon>
    </lineage>
</organism>
<dbReference type="EMBL" id="CACRXK020000008">
    <property type="protein sequence ID" value="CAB3976682.1"/>
    <property type="molecule type" value="Genomic_DNA"/>
</dbReference>
<dbReference type="InterPro" id="IPR036397">
    <property type="entry name" value="RNaseH_sf"/>
</dbReference>
<dbReference type="InterPro" id="IPR001584">
    <property type="entry name" value="Integrase_cat-core"/>
</dbReference>
<proteinExistence type="predicted"/>
<comment type="caution">
    <text evidence="2">The sequence shown here is derived from an EMBL/GenBank/DDBJ whole genome shotgun (WGS) entry which is preliminary data.</text>
</comment>
<dbReference type="PROSITE" id="PS50026">
    <property type="entry name" value="EGF_3"/>
    <property type="match status" value="1"/>
</dbReference>
<keyword evidence="1" id="KW-0245">EGF-like domain</keyword>
<dbReference type="InterPro" id="IPR000742">
    <property type="entry name" value="EGF"/>
</dbReference>
<dbReference type="InterPro" id="IPR028994">
    <property type="entry name" value="Integrin_alpha_N"/>
</dbReference>
<dbReference type="Proteomes" id="UP001152795">
    <property type="component" value="Unassembled WGS sequence"/>
</dbReference>
<dbReference type="SUPFAM" id="SSF53098">
    <property type="entry name" value="Ribonuclease H-like"/>
    <property type="match status" value="1"/>
</dbReference>
<dbReference type="Gene3D" id="1.10.340.70">
    <property type="match status" value="1"/>
</dbReference>
<dbReference type="AlphaFoldDB" id="A0A6S7FFJ1"/>
<gene>
    <name evidence="2" type="ORF">PACLA_8A083807</name>
</gene>
<dbReference type="InterPro" id="IPR050951">
    <property type="entry name" value="Retrovirus_Pol_polyprotein"/>
</dbReference>
<dbReference type="OrthoDB" id="5985914at2759"/>
<dbReference type="Pfam" id="PF17921">
    <property type="entry name" value="Integrase_H2C2"/>
    <property type="match status" value="1"/>
</dbReference>
<dbReference type="SUPFAM" id="SSF57196">
    <property type="entry name" value="EGF/Laminin"/>
    <property type="match status" value="1"/>
</dbReference>
<reference evidence="2" key="1">
    <citation type="submission" date="2020-04" db="EMBL/GenBank/DDBJ databases">
        <authorList>
            <person name="Alioto T."/>
            <person name="Alioto T."/>
            <person name="Gomez Garrido J."/>
        </authorList>
    </citation>
    <scope>NUCLEOTIDE SEQUENCE</scope>
    <source>
        <strain evidence="2">A484AB</strain>
    </source>
</reference>
<keyword evidence="3" id="KW-1185">Reference proteome</keyword>
<comment type="caution">
    <text evidence="1">Lacks conserved residue(s) required for the propagation of feature annotation.</text>
</comment>
<evidence type="ECO:0000256" key="1">
    <source>
        <dbReference type="PROSITE-ProRule" id="PRU00076"/>
    </source>
</evidence>
<sequence length="831" mass="93536">MRKEMLTQIHRSHIGIEGCLRRAREVLYWPLMNAEVKDLISKCPTCQAYQPAQCREELKPYPIPFRPWETVSMDLFELGKQHFILLVDHWSGFFEVQELTRTTADKVIVACKVQFARHGIPDTAITDNGPQFSATEFSAFARDWQFKHLTSSPRYPQSNGRAENAVKTCKMLMTKAKAAGQDPLLAFLDWRNTPTEGMGSSPAQRLMGRRTRTLLPTHKNLLKQPINEGTRDKLAARKSRQICHYNKTHHSLKPLKKGQAIRMKLPNATKWTLGTCTRVLDNRSYEVEVSGRKYRRNRRQLQALQERPPTPPAGMDPEIGPEQSSREPENSSIVNEPNLEHVPLLDVDPCGSSPCENGGVCKPKGRDYVCDCRKATNDMSVTGFQGPNCANKGFWTTTSKLTPPNHIVGDLYGNLGARFVDLNGDGRMDFVYNCWIKTKNEKGAYLNLPGKGFCSAPQFTPPYHIAAANHGDLGARFVDLNGDGKADMVYHRIYKQTTQKGAYLNTGNGWRWAPQYTPPFHIATFDGKEDLGARFVELNGDGKIDFVYHRWLSGKKQQKGAYLNTGNGWASAPDFIPPFHIAAPGHGDLGARFTDLNGDGKADLIYNRWINLFSQQKGAYLNNGKKWVWARQYIPPHQTAVDGIADTGLRLVDFNGDGKIDIVYYRWLNALVQQKGAYLNNGNGWTNMPSYTPPFHIAADKYGDLGARFADVNGDGLIDFVYHRWISSKRQQKGAYINSGCGWRSEPRYIPLFHIAADGFKDLGARFVELNGDGATDFAYNRLVFNKSTQKGAYLACGDTNPAFCLIYSKYCSLWKVAHNMCRRTCNTCQL</sequence>
<dbReference type="SUPFAM" id="SSF69318">
    <property type="entry name" value="Integrin alpha N-terminal domain"/>
    <property type="match status" value="1"/>
</dbReference>
<dbReference type="GO" id="GO:0003676">
    <property type="term" value="F:nucleic acid binding"/>
    <property type="evidence" value="ECO:0007669"/>
    <property type="project" value="InterPro"/>
</dbReference>
<dbReference type="Gene3D" id="2.10.25.10">
    <property type="entry name" value="Laminin"/>
    <property type="match status" value="1"/>
</dbReference>
<dbReference type="PROSITE" id="PS50994">
    <property type="entry name" value="INTEGRASE"/>
    <property type="match status" value="1"/>
</dbReference>
<dbReference type="FunFam" id="3.30.420.10:FF:000063">
    <property type="entry name" value="Retrovirus-related Pol polyprotein from transposon 297-like Protein"/>
    <property type="match status" value="1"/>
</dbReference>
<accession>A0A6S7FFJ1</accession>
<evidence type="ECO:0000313" key="2">
    <source>
        <dbReference type="EMBL" id="CAB3976682.1"/>
    </source>
</evidence>
<dbReference type="InterPro" id="IPR013517">
    <property type="entry name" value="FG-GAP"/>
</dbReference>
<dbReference type="CDD" id="cd00054">
    <property type="entry name" value="EGF_CA"/>
    <property type="match status" value="1"/>
</dbReference>
<name>A0A6S7FFJ1_PARCT</name>
<dbReference type="InterPro" id="IPR041588">
    <property type="entry name" value="Integrase_H2C2"/>
</dbReference>
<dbReference type="Pfam" id="PF00665">
    <property type="entry name" value="rve"/>
    <property type="match status" value="1"/>
</dbReference>
<dbReference type="InterPro" id="IPR012337">
    <property type="entry name" value="RNaseH-like_sf"/>
</dbReference>
<dbReference type="Gene3D" id="2.130.10.130">
    <property type="entry name" value="Integrin alpha, N-terminal"/>
    <property type="match status" value="1"/>
</dbReference>
<dbReference type="GO" id="GO:0015074">
    <property type="term" value="P:DNA integration"/>
    <property type="evidence" value="ECO:0007669"/>
    <property type="project" value="InterPro"/>
</dbReference>
<evidence type="ECO:0000313" key="3">
    <source>
        <dbReference type="Proteomes" id="UP001152795"/>
    </source>
</evidence>
<dbReference type="PANTHER" id="PTHR37984:SF8">
    <property type="entry name" value="CCHC-TYPE DOMAIN-CONTAINING PROTEIN"/>
    <property type="match status" value="1"/>
</dbReference>
<dbReference type="PANTHER" id="PTHR37984">
    <property type="entry name" value="PROTEIN CBG26694"/>
    <property type="match status" value="1"/>
</dbReference>
<protein>
    <submittedName>
        <fullName evidence="2">Rhs family</fullName>
    </submittedName>
</protein>
<dbReference type="Gene3D" id="3.30.420.10">
    <property type="entry name" value="Ribonuclease H-like superfamily/Ribonuclease H"/>
    <property type="match status" value="1"/>
</dbReference>
<dbReference type="Pfam" id="PF13517">
    <property type="entry name" value="FG-GAP_3"/>
    <property type="match status" value="1"/>
</dbReference>